<accession>A0ABN8Y5D5</accession>
<sequence>MLEAPDSCPDNGYLAARLPSKIGLCQSGCEDLALLELQRHLTLGIPTHGYNLVRLYLEMITIKMKLIHYTDYIMIIPHPGRRQSGDMRAVTGPYDA</sequence>
<organism evidence="1 2">
    <name type="scientific">Rangifer tarandus platyrhynchus</name>
    <name type="common">Svalbard reindeer</name>
    <dbReference type="NCBI Taxonomy" id="3082113"/>
    <lineage>
        <taxon>Eukaryota</taxon>
        <taxon>Metazoa</taxon>
        <taxon>Chordata</taxon>
        <taxon>Craniata</taxon>
        <taxon>Vertebrata</taxon>
        <taxon>Euteleostomi</taxon>
        <taxon>Mammalia</taxon>
        <taxon>Eutheria</taxon>
        <taxon>Laurasiatheria</taxon>
        <taxon>Artiodactyla</taxon>
        <taxon>Ruminantia</taxon>
        <taxon>Pecora</taxon>
        <taxon>Cervidae</taxon>
        <taxon>Odocoileinae</taxon>
        <taxon>Rangifer</taxon>
    </lineage>
</organism>
<proteinExistence type="predicted"/>
<evidence type="ECO:0000313" key="1">
    <source>
        <dbReference type="EMBL" id="CAI9156797.1"/>
    </source>
</evidence>
<protein>
    <submittedName>
        <fullName evidence="1">Uncharacterized protein</fullName>
    </submittedName>
</protein>
<dbReference type="EMBL" id="OX459951">
    <property type="protein sequence ID" value="CAI9156797.1"/>
    <property type="molecule type" value="Genomic_DNA"/>
</dbReference>
<keyword evidence="2" id="KW-1185">Reference proteome</keyword>
<dbReference type="Proteomes" id="UP001176941">
    <property type="component" value="Chromosome 15"/>
</dbReference>
<reference evidence="1" key="1">
    <citation type="submission" date="2023-04" db="EMBL/GenBank/DDBJ databases">
        <authorList>
            <consortium name="ELIXIR-Norway"/>
        </authorList>
    </citation>
    <scope>NUCLEOTIDE SEQUENCE [LARGE SCALE GENOMIC DNA]</scope>
</reference>
<name>A0ABN8Y5D5_RANTA</name>
<evidence type="ECO:0000313" key="2">
    <source>
        <dbReference type="Proteomes" id="UP001176941"/>
    </source>
</evidence>
<gene>
    <name evidence="1" type="ORF">MRATA1EN1_LOCUS5759</name>
</gene>